<dbReference type="Proteomes" id="UP001149163">
    <property type="component" value="Unassembled WGS sequence"/>
</dbReference>
<keyword evidence="20" id="KW-1185">Reference proteome</keyword>
<dbReference type="InterPro" id="IPR018201">
    <property type="entry name" value="Ketoacyl_synth_AS"/>
</dbReference>
<evidence type="ECO:0000313" key="19">
    <source>
        <dbReference type="EMBL" id="KAJ5151390.1"/>
    </source>
</evidence>
<keyword evidence="5 14" id="KW-0479">Metal-binding</keyword>
<evidence type="ECO:0000256" key="1">
    <source>
        <dbReference type="ARBA" id="ARBA00007485"/>
    </source>
</evidence>
<feature type="region of interest" description="Disordered" evidence="16">
    <location>
        <begin position="1"/>
        <end position="26"/>
    </location>
</feature>
<evidence type="ECO:0000256" key="9">
    <source>
        <dbReference type="ARBA" id="ARBA00023268"/>
    </source>
</evidence>
<dbReference type="SMART" id="SM00825">
    <property type="entry name" value="PKS_KS"/>
    <property type="match status" value="1"/>
</dbReference>
<dbReference type="InterPro" id="IPR014031">
    <property type="entry name" value="Ketoacyl_synth_C"/>
</dbReference>
<dbReference type="SUPFAM" id="SSF53901">
    <property type="entry name" value="Thiolase-like"/>
    <property type="match status" value="2"/>
</dbReference>
<keyword evidence="6 14" id="KW-0460">Magnesium</keyword>
<evidence type="ECO:0000259" key="18">
    <source>
        <dbReference type="PROSITE" id="PS52004"/>
    </source>
</evidence>
<evidence type="ECO:0000256" key="16">
    <source>
        <dbReference type="SAM" id="MobiDB-lite"/>
    </source>
</evidence>
<dbReference type="Gene3D" id="3.40.47.10">
    <property type="match status" value="1"/>
</dbReference>
<evidence type="ECO:0000256" key="12">
    <source>
        <dbReference type="PIRNR" id="PIRNR000454"/>
    </source>
</evidence>
<evidence type="ECO:0000256" key="14">
    <source>
        <dbReference type="PIRSR" id="PIRSR000454-3"/>
    </source>
</evidence>
<dbReference type="GeneID" id="81431942"/>
<evidence type="ECO:0000256" key="3">
    <source>
        <dbReference type="ARBA" id="ARBA00022553"/>
    </source>
</evidence>
<evidence type="ECO:0000256" key="7">
    <source>
        <dbReference type="ARBA" id="ARBA00022857"/>
    </source>
</evidence>
<feature type="binding site" evidence="14">
    <location>
        <position position="1809"/>
    </location>
    <ligand>
        <name>Mg(2+)</name>
        <dbReference type="ChEBI" id="CHEBI:18420"/>
    </ligand>
</feature>
<evidence type="ECO:0000259" key="17">
    <source>
        <dbReference type="PROSITE" id="PS50075"/>
    </source>
</evidence>
<dbReference type="CDD" id="cd00828">
    <property type="entry name" value="elong_cond_enzymes"/>
    <property type="match status" value="1"/>
</dbReference>
<dbReference type="InterPro" id="IPR009081">
    <property type="entry name" value="PP-bd_ACP"/>
</dbReference>
<dbReference type="RefSeq" id="XP_056538723.1">
    <property type="nucleotide sequence ID" value="XM_056692766.1"/>
</dbReference>
<dbReference type="GO" id="GO:0004312">
    <property type="term" value="F:fatty acid synthase activity"/>
    <property type="evidence" value="ECO:0007669"/>
    <property type="project" value="InterPro"/>
</dbReference>
<dbReference type="InterPro" id="IPR014030">
    <property type="entry name" value="Ketoacyl_synth_N"/>
</dbReference>
<dbReference type="Pfam" id="PF00106">
    <property type="entry name" value="adh_short"/>
    <property type="match status" value="1"/>
</dbReference>
<dbReference type="InterPro" id="IPR040899">
    <property type="entry name" value="Fas_alpha_ACP"/>
</dbReference>
<dbReference type="InterPro" id="IPR041550">
    <property type="entry name" value="FASI_helical"/>
</dbReference>
<protein>
    <recommendedName>
        <fullName evidence="21">Beta-ketoacyl-[acyl-carrier-protein] synthase I</fullName>
    </recommendedName>
</protein>
<dbReference type="InterPro" id="IPR004568">
    <property type="entry name" value="Ppantetheine-prot_Trfase_dom"/>
</dbReference>
<dbReference type="Pfam" id="PF02801">
    <property type="entry name" value="Ketoacyl-synt_C"/>
    <property type="match status" value="1"/>
</dbReference>
<evidence type="ECO:0000256" key="13">
    <source>
        <dbReference type="PIRSR" id="PIRSR000454-1"/>
    </source>
</evidence>
<dbReference type="EMBL" id="JAPQKN010000008">
    <property type="protein sequence ID" value="KAJ5151390.1"/>
    <property type="molecule type" value="Genomic_DNA"/>
</dbReference>
<dbReference type="Pfam" id="PF18314">
    <property type="entry name" value="FAS_I_H"/>
    <property type="match status" value="1"/>
</dbReference>
<dbReference type="InterPro" id="IPR002347">
    <property type="entry name" value="SDR_fam"/>
</dbReference>
<feature type="domain" description="Ketosynthase family 3 (KS3)" evidence="18">
    <location>
        <begin position="1045"/>
        <end position="1565"/>
    </location>
</feature>
<dbReference type="InterPro" id="IPR047224">
    <property type="entry name" value="FAS_alpha_su_C"/>
</dbReference>
<comment type="catalytic activity">
    <reaction evidence="10">
        <text>acetyl-CoA + n malonyl-CoA + 2n NADPH + 4n H(+) = a long-chain-acyl-CoA + n CoA + n CO2 + 2n NADP(+).</text>
        <dbReference type="EC" id="2.3.1.86"/>
    </reaction>
</comment>
<dbReference type="Gene3D" id="3.90.25.70">
    <property type="match status" value="1"/>
</dbReference>
<dbReference type="Gene3D" id="3.30.70.2490">
    <property type="match status" value="1"/>
</dbReference>
<comment type="similarity">
    <text evidence="1 12">Belongs to the thiolase-like superfamily. Fungal fatty acid synthetase subunit alpha family.</text>
</comment>
<keyword evidence="9" id="KW-0511">Multifunctional enzyme</keyword>
<keyword evidence="4 12" id="KW-0808">Transferase</keyword>
<dbReference type="GO" id="GO:0044550">
    <property type="term" value="P:secondary metabolite biosynthetic process"/>
    <property type="evidence" value="ECO:0007669"/>
    <property type="project" value="UniProtKB-ARBA"/>
</dbReference>
<feature type="binding site" evidence="14">
    <location>
        <position position="1810"/>
    </location>
    <ligand>
        <name>Mg(2+)</name>
        <dbReference type="ChEBI" id="CHEBI:18420"/>
    </ligand>
</feature>
<evidence type="ECO:0000256" key="8">
    <source>
        <dbReference type="ARBA" id="ARBA00023002"/>
    </source>
</evidence>
<dbReference type="GO" id="GO:0008897">
    <property type="term" value="F:holo-[acyl-carrier-protein] synthase activity"/>
    <property type="evidence" value="ECO:0007669"/>
    <property type="project" value="InterPro"/>
</dbReference>
<dbReference type="InterPro" id="IPR050830">
    <property type="entry name" value="Fungal_FAS"/>
</dbReference>
<evidence type="ECO:0000256" key="11">
    <source>
        <dbReference type="ARBA" id="ARBA00048508"/>
    </source>
</evidence>
<dbReference type="SUPFAM" id="SSF56214">
    <property type="entry name" value="4'-phosphopantetheinyl transferase"/>
    <property type="match status" value="1"/>
</dbReference>
<name>A0A9W9HMI2_9EURO</name>
<dbReference type="SUPFAM" id="SSF51735">
    <property type="entry name" value="NAD(P)-binding Rossmann-fold domains"/>
    <property type="match status" value="1"/>
</dbReference>
<dbReference type="GO" id="GO:0004316">
    <property type="term" value="F:3-oxoacyl-[acyl-carrier-protein] reductase (NADPH) activity"/>
    <property type="evidence" value="ECO:0007669"/>
    <property type="project" value="UniProtKB-EC"/>
</dbReference>
<dbReference type="PANTHER" id="PTHR10982">
    <property type="entry name" value="MALONYL COA-ACYL CARRIER PROTEIN TRANSACYLASE"/>
    <property type="match status" value="1"/>
</dbReference>
<dbReference type="GO" id="GO:0004321">
    <property type="term" value="F:fatty-acyl-CoA synthase activity"/>
    <property type="evidence" value="ECO:0007669"/>
    <property type="project" value="UniProtKB-EC"/>
</dbReference>
<dbReference type="Gene3D" id="3.40.50.720">
    <property type="entry name" value="NAD(P)-binding Rossmann-like Domain"/>
    <property type="match status" value="1"/>
</dbReference>
<dbReference type="Pfam" id="PF01648">
    <property type="entry name" value="ACPS"/>
    <property type="match status" value="1"/>
</dbReference>
<dbReference type="PROSITE" id="PS50075">
    <property type="entry name" value="CARRIER"/>
    <property type="match status" value="1"/>
</dbReference>
<dbReference type="InterPro" id="IPR020841">
    <property type="entry name" value="PKS_Beta-ketoAc_synthase_dom"/>
</dbReference>
<dbReference type="Pfam" id="PF18325">
    <property type="entry name" value="Fas_alpha_ACP"/>
    <property type="match status" value="1"/>
</dbReference>
<feature type="active site" description="For beta-ketoacyl synthase activity" evidence="13">
    <location>
        <position position="1232"/>
    </location>
</feature>
<comment type="caution">
    <text evidence="19">The sequence shown here is derived from an EMBL/GenBank/DDBJ whole genome shotgun (WGS) entry which is preliminary data.</text>
</comment>
<proteinExistence type="inferred from homology"/>
<evidence type="ECO:0000256" key="4">
    <source>
        <dbReference type="ARBA" id="ARBA00022679"/>
    </source>
</evidence>
<feature type="binding site" evidence="14">
    <location>
        <position position="1710"/>
    </location>
    <ligand>
        <name>Mg(2+)</name>
        <dbReference type="ChEBI" id="CHEBI:18420"/>
    </ligand>
</feature>
<keyword evidence="2 12" id="KW-0596">Phosphopantetheine</keyword>
<dbReference type="PROSITE" id="PS00606">
    <property type="entry name" value="KS3_1"/>
    <property type="match status" value="1"/>
</dbReference>
<dbReference type="InterPro" id="IPR037143">
    <property type="entry name" value="4-PPantetheinyl_Trfase_dom_sf"/>
</dbReference>
<dbReference type="PANTHER" id="PTHR10982:SF21">
    <property type="entry name" value="FATTY ACID SYNTHASE SUBUNIT BETA"/>
    <property type="match status" value="1"/>
</dbReference>
<comment type="catalytic activity">
    <reaction evidence="11">
        <text>a (3R)-hydroxyacyl-[ACP] + NADP(+) = a 3-oxoacyl-[ACP] + NADPH + H(+)</text>
        <dbReference type="Rhea" id="RHEA:17397"/>
        <dbReference type="Rhea" id="RHEA-COMP:9916"/>
        <dbReference type="Rhea" id="RHEA-COMP:9945"/>
        <dbReference type="ChEBI" id="CHEBI:15378"/>
        <dbReference type="ChEBI" id="CHEBI:57783"/>
        <dbReference type="ChEBI" id="CHEBI:58349"/>
        <dbReference type="ChEBI" id="CHEBI:78776"/>
        <dbReference type="ChEBI" id="CHEBI:78827"/>
        <dbReference type="EC" id="1.1.1.100"/>
    </reaction>
</comment>
<evidence type="ECO:0000256" key="6">
    <source>
        <dbReference type="ARBA" id="ARBA00022842"/>
    </source>
</evidence>
<evidence type="ECO:0000256" key="10">
    <source>
        <dbReference type="ARBA" id="ARBA00048237"/>
    </source>
</evidence>
<feature type="modified residue" description="O-(pantetheine 4'-phosphoryl)serine" evidence="15">
    <location>
        <position position="212"/>
    </location>
</feature>
<dbReference type="GO" id="GO:0042759">
    <property type="term" value="P:long-chain fatty acid biosynthetic process"/>
    <property type="evidence" value="ECO:0007669"/>
    <property type="project" value="UniProtKB-UniRule"/>
</dbReference>
<keyword evidence="8" id="KW-0560">Oxidoreductase</keyword>
<gene>
    <name evidence="19" type="ORF">N7482_010642</name>
</gene>
<dbReference type="GO" id="GO:0005835">
    <property type="term" value="C:fatty acid synthase complex"/>
    <property type="evidence" value="ECO:0007669"/>
    <property type="project" value="InterPro"/>
</dbReference>
<evidence type="ECO:0000256" key="2">
    <source>
        <dbReference type="ARBA" id="ARBA00022450"/>
    </source>
</evidence>
<accession>A0A9W9HMI2</accession>
<reference evidence="19" key="1">
    <citation type="submission" date="2022-11" db="EMBL/GenBank/DDBJ databases">
        <authorList>
            <person name="Petersen C."/>
        </authorList>
    </citation>
    <scope>NUCLEOTIDE SEQUENCE</scope>
    <source>
        <strain evidence="19">IBT 26290</strain>
    </source>
</reference>
<feature type="domain" description="Carrier" evidence="17">
    <location>
        <begin position="177"/>
        <end position="252"/>
    </location>
</feature>
<dbReference type="InterPro" id="IPR016039">
    <property type="entry name" value="Thiolase-like"/>
</dbReference>
<dbReference type="NCBIfam" id="TIGR00556">
    <property type="entry name" value="pantethn_trn"/>
    <property type="match status" value="1"/>
</dbReference>
<dbReference type="GO" id="GO:0004315">
    <property type="term" value="F:3-oxoacyl-[acyl-carrier-protein] synthase activity"/>
    <property type="evidence" value="ECO:0007669"/>
    <property type="project" value="InterPro"/>
</dbReference>
<dbReference type="Pfam" id="PF00109">
    <property type="entry name" value="ketoacyl-synt"/>
    <property type="match status" value="1"/>
</dbReference>
<dbReference type="InterPro" id="IPR036291">
    <property type="entry name" value="NAD(P)-bd_dom_sf"/>
</dbReference>
<dbReference type="PIRSF" id="PIRSF000454">
    <property type="entry name" value="FAS_yeast_alpha"/>
    <property type="match status" value="1"/>
</dbReference>
<keyword evidence="7" id="KW-0521">NADP</keyword>
<evidence type="ECO:0008006" key="21">
    <source>
        <dbReference type="Google" id="ProtNLM"/>
    </source>
</evidence>
<dbReference type="GO" id="GO:0000287">
    <property type="term" value="F:magnesium ion binding"/>
    <property type="evidence" value="ECO:0007669"/>
    <property type="project" value="InterPro"/>
</dbReference>
<organism evidence="19 20">
    <name type="scientific">Penicillium canariense</name>
    <dbReference type="NCBI Taxonomy" id="189055"/>
    <lineage>
        <taxon>Eukaryota</taxon>
        <taxon>Fungi</taxon>
        <taxon>Dikarya</taxon>
        <taxon>Ascomycota</taxon>
        <taxon>Pezizomycotina</taxon>
        <taxon>Eurotiomycetes</taxon>
        <taxon>Eurotiomycetidae</taxon>
        <taxon>Eurotiales</taxon>
        <taxon>Aspergillaceae</taxon>
        <taxon>Penicillium</taxon>
    </lineage>
</organism>
<dbReference type="OrthoDB" id="4251012at2759"/>
<sequence length="1857" mass="203077">MRGDETSRYPGFRSPKHSVSPTPGNVSSRVMHVINSLSQYDGKSIRNSGHLSTVPWTDQTRIETQDVLFAKDRQIARFVELGPSATLTNMAAKTQAAQYENVDSLLGLQRSFLSSVDNAPQVRYHYESRSTLEEEAEEEHTISSDVETPAQVIVPAVAAPPSSCEGMPATSINDVPMPASQLITMWVAFKLKKPMDKISARHSLKDLSSGKSTLQNELMGDLTEQFGSVPDGAEDMPISTLADALQPQSSGQVSQAFSEMIARWISSILPPKFGLNGMRRYLEVSWGLGPSRQMSVIVFAMTQSIANAESRLSSIAAAQSMLDDSSMKYGAYSGLNLQKVSAPTKGPTAAAAVDSETLDKLNQDQKCLANLQHQALMRYLGVDDTNHGKLLELESQFKAQMSRLSLWTSEYGVECELAIRPTFDENHLRHFSFWWNQTRMDVCRLYHDPDCLQSLVSSAATDLSNWNSLRRIANRSNRRTLDLVSGMVTYSTSHKDKALFAVTGSILTNMIMESLALPPRACFAFVPSAPRTTVNPNGSVAYSEVPRLQSDSVAQYAHVLQEGQHTTLKTQASGTWGINLELTAQHWDAISRAQQDGLSFHNKVALITGAGLGSIGAELAKKLLMGGATVIVTTSRSISRAQGFYRAIYRDYGARDSELFVLPFNQASVKDCKDLVDYIYSDSGLGRNIDVLIPFAAIPEDGAEIDQLGPKSEVAHRLMLTNVLRLMGNIVQQKTDRGLHFRPTQVLVPLSPNHGTFGGDGLYSESKLGLESLLNRFASESWNEKISICGVIIGWTRGTGLMESNDILAETVEANGVLTFSQEEMALNILSLLTPDISAFCEDEAIVADFGGGLQRLQGLKKITTEARATIREEQQCNKAIFEEDTRMRTLINPPHSSIGSGIHLVQRHRRSRLQMNFPSLPNYNQDLKDLRDLEGMVDLSSTVVVVGYSELGPWGNSRTRWQMESQRKLAQEGYIEMAWIMGLIKHFDGPLKSGEHFVGWVDTQSGEPVSDDQVAEKYHTYMLDHAGIRLIEPEALGGYDPMKKEFMQEIAVEEDLPPFECTRATANAFQAKHGEHLSIQHLEDSDTVRVQIKAGAHLWVPKIVPLASSVVAGLLPTGWNAARYGIPDDIVGQVDNVTLYTLCCVAEAFLSAGIENPLEVFTQIHLAEIGNFIGSSLGGTDKNREMFHDVRLDKRVQGDVLQETNLNTPAAWVNMLLLGSSGPIKTPVGACATSLESMDLGIDSISSGKTRMCLVGGTDNLQEDESYAFSTMKATVDATKQFAEGRQPAEFSRPTAETRAGFLEAQGCGVQLICNAETAIEMGLPIYAVVAGSTMASDKISRSVPAPGKGLLTFARETTQGKQSPLLDLKHRRAALHATLSRVSQAKLDQPQPSSIPANVSHQVNNALTRQMRRHWGNQFRVQNPEISPLRASLAVFGLTVDDIGIVSLHGTSTKANDINEPETINTQMSHLGRKGPPLIAVCQKSITGHPKAAAAAWMLNGCLQMLQSGLVPGNFNCDNIDPALQKFEHLAFPTETMRVPDVKAFLLNSFGFGQKGAQMVGVAPKYLFATLGSECYAEYARKYHERVKFANRAFAKAVMSNSIVKAHSHPPYQKDNETSVLLDPLARARIHPETREIYFDPANLHGDPIHLGPDCQQADTSGQLALVPPASKYDDLSLGMEAYDMVDRLLRSIGVRSPPIGSIGIDIESTSEFSSDDSPTFLARNYTRAERELASRSRDPHTIYVSRWCAKEAVFKSMGVMSHGAGAAMDTIEICNNDNGSPRVKLHGRALRAAHEAGITNVLLSISHGHDTVIAVAVSQRAASTVPVSSIALLDSEPPLKGVNEYVEEIVVLQD</sequence>
<dbReference type="CDD" id="cd08950">
    <property type="entry name" value="KR_fFAS_SDR_c_like"/>
    <property type="match status" value="1"/>
</dbReference>
<feature type="compositionally biased region" description="Polar residues" evidence="16">
    <location>
        <begin position="17"/>
        <end position="26"/>
    </location>
</feature>
<evidence type="ECO:0000313" key="20">
    <source>
        <dbReference type="Proteomes" id="UP001149163"/>
    </source>
</evidence>
<reference evidence="19" key="2">
    <citation type="journal article" date="2023" name="IMA Fungus">
        <title>Comparative genomic study of the Penicillium genus elucidates a diverse pangenome and 15 lateral gene transfer events.</title>
        <authorList>
            <person name="Petersen C."/>
            <person name="Sorensen T."/>
            <person name="Nielsen M.R."/>
            <person name="Sondergaard T.E."/>
            <person name="Sorensen J.L."/>
            <person name="Fitzpatrick D.A."/>
            <person name="Frisvad J.C."/>
            <person name="Nielsen K.L."/>
        </authorList>
    </citation>
    <scope>NUCLEOTIDE SEQUENCE</scope>
    <source>
        <strain evidence="19">IBT 26290</strain>
    </source>
</reference>
<dbReference type="InterPro" id="IPR008278">
    <property type="entry name" value="4-PPantetheinyl_Trfase_dom"/>
</dbReference>
<evidence type="ECO:0000256" key="15">
    <source>
        <dbReference type="PIRSR" id="PIRSR000454-4"/>
    </source>
</evidence>
<dbReference type="InterPro" id="IPR026025">
    <property type="entry name" value="FAS_alpha_yeast"/>
</dbReference>
<evidence type="ECO:0000256" key="5">
    <source>
        <dbReference type="ARBA" id="ARBA00022723"/>
    </source>
</evidence>
<feature type="binding site" evidence="14">
    <location>
        <position position="1708"/>
    </location>
    <ligand>
        <name>Mg(2+)</name>
        <dbReference type="ChEBI" id="CHEBI:18420"/>
    </ligand>
</feature>
<keyword evidence="3" id="KW-0597">Phosphoprotein</keyword>
<dbReference type="Gene3D" id="3.90.470.20">
    <property type="entry name" value="4'-phosphopantetheinyl transferase domain"/>
    <property type="match status" value="1"/>
</dbReference>
<dbReference type="PROSITE" id="PS52004">
    <property type="entry name" value="KS3_2"/>
    <property type="match status" value="1"/>
</dbReference>